<dbReference type="InterPro" id="IPR006059">
    <property type="entry name" value="SBP"/>
</dbReference>
<comment type="caution">
    <text evidence="2">The sequence shown here is derived from an EMBL/GenBank/DDBJ whole genome shotgun (WGS) entry which is preliminary data.</text>
</comment>
<gene>
    <name evidence="2" type="ORF">LKD48_02785</name>
</gene>
<dbReference type="SUPFAM" id="SSF53850">
    <property type="entry name" value="Periplasmic binding protein-like II"/>
    <property type="match status" value="1"/>
</dbReference>
<evidence type="ECO:0000313" key="3">
    <source>
        <dbReference type="Proteomes" id="UP001198200"/>
    </source>
</evidence>
<accession>A0AAE3E391</accession>
<dbReference type="RefSeq" id="WP_262536587.1">
    <property type="nucleotide sequence ID" value="NZ_JAJEQN010000005.1"/>
</dbReference>
<feature type="chain" id="PRO_5042145506" evidence="1">
    <location>
        <begin position="27"/>
        <end position="448"/>
    </location>
</feature>
<evidence type="ECO:0000256" key="1">
    <source>
        <dbReference type="SAM" id="SignalP"/>
    </source>
</evidence>
<dbReference type="PANTHER" id="PTHR43649">
    <property type="entry name" value="ARABINOSE-BINDING PROTEIN-RELATED"/>
    <property type="match status" value="1"/>
</dbReference>
<evidence type="ECO:0000313" key="2">
    <source>
        <dbReference type="EMBL" id="MCC2220577.1"/>
    </source>
</evidence>
<keyword evidence="3" id="KW-1185">Reference proteome</keyword>
<dbReference type="Pfam" id="PF01547">
    <property type="entry name" value="SBP_bac_1"/>
    <property type="match status" value="1"/>
</dbReference>
<dbReference type="AlphaFoldDB" id="A0AAE3E391"/>
<dbReference type="InterPro" id="IPR050490">
    <property type="entry name" value="Bact_solute-bd_prot1"/>
</dbReference>
<reference evidence="2 3" key="1">
    <citation type="submission" date="2021-10" db="EMBL/GenBank/DDBJ databases">
        <title>Anaerobic single-cell dispensing facilitates the cultivation of human gut bacteria.</title>
        <authorList>
            <person name="Afrizal A."/>
        </authorList>
    </citation>
    <scope>NUCLEOTIDE SEQUENCE [LARGE SCALE GENOMIC DNA]</scope>
    <source>
        <strain evidence="2 3">CLA-AA-H224</strain>
    </source>
</reference>
<name>A0AAE3E391_9FIRM</name>
<sequence length="448" mass="50935">MKRRGMSLALCAAMAMGTIGVVPAMADDVTTITYWVNDRHDSEYMTEMVEKYNKENTDNIYIDMQIITDDYENMISLAYTGGTAPDIIGQSVTLKNFVDNDMLVPLNDYIDADEEYQKVNEPYEHAYEGLNYMDGNLYWVYSGMRSGVRIEYNKDLLEKSGYTEIPKTLDEYIDMAKKITEDGNGEYYGIGFTSSSPFERQLEMMAQVSGIYYYDYVNGKFDFSGYKEILEKGKRFIDEEIAYPDQQGVDNMRALFAEGEFALWGNASQEAGVFTSQLPIEDFEWGVAEVPSLDGEIKGALQTTPSKGYAIMSSSEHPDEAWKVIQYFQSEEFLKGYLENGYCLPITSYMDEKIDKSKIGRLADFSLLDYESVYPAVPTINLTGDDYRTVMWNAIMGYVDVDDAIEDLNTRYNEAYDADIESGSVKRLVIEDYDPLHPSDGTATYLDK</sequence>
<organism evidence="2 3">
    <name type="scientific">Anthropogastromicrobium aceti</name>
    <dbReference type="NCBI Taxonomy" id="2981768"/>
    <lineage>
        <taxon>Bacteria</taxon>
        <taxon>Bacillati</taxon>
        <taxon>Bacillota</taxon>
        <taxon>Clostridia</taxon>
        <taxon>Lachnospirales</taxon>
        <taxon>Lachnospiraceae</taxon>
        <taxon>Anthropogastromicrobium</taxon>
    </lineage>
</organism>
<dbReference type="Proteomes" id="UP001198200">
    <property type="component" value="Unassembled WGS sequence"/>
</dbReference>
<dbReference type="PANTHER" id="PTHR43649:SF12">
    <property type="entry name" value="DIACETYLCHITOBIOSE BINDING PROTEIN DASA"/>
    <property type="match status" value="1"/>
</dbReference>
<dbReference type="Gene3D" id="3.40.190.10">
    <property type="entry name" value="Periplasmic binding protein-like II"/>
    <property type="match status" value="1"/>
</dbReference>
<feature type="signal peptide" evidence="1">
    <location>
        <begin position="1"/>
        <end position="26"/>
    </location>
</feature>
<dbReference type="EMBL" id="JAJEQN010000005">
    <property type="protein sequence ID" value="MCC2220577.1"/>
    <property type="molecule type" value="Genomic_DNA"/>
</dbReference>
<proteinExistence type="predicted"/>
<keyword evidence="1" id="KW-0732">Signal</keyword>
<protein>
    <submittedName>
        <fullName evidence="2">Extracellular solute-binding protein</fullName>
    </submittedName>
</protein>